<evidence type="ECO:0000256" key="5">
    <source>
        <dbReference type="HAMAP-Rule" id="MF_01109"/>
    </source>
</evidence>
<dbReference type="NCBIfam" id="TIGR00658">
    <property type="entry name" value="orni_carb_tr"/>
    <property type="match status" value="1"/>
</dbReference>
<dbReference type="GO" id="GO:0016597">
    <property type="term" value="F:amino acid binding"/>
    <property type="evidence" value="ECO:0007669"/>
    <property type="project" value="InterPro"/>
</dbReference>
<dbReference type="EC" id="2.1.3.3" evidence="2 5"/>
<feature type="compositionally biased region" description="Polar residues" evidence="6">
    <location>
        <begin position="1"/>
        <end position="11"/>
    </location>
</feature>
<evidence type="ECO:0000256" key="1">
    <source>
        <dbReference type="ARBA" id="ARBA00007805"/>
    </source>
</evidence>
<accession>M0J4L8</accession>
<dbReference type="AlphaFoldDB" id="M0J4L8"/>
<dbReference type="PATRIC" id="fig|523841.21.peg.2067"/>
<dbReference type="InterPro" id="IPR006131">
    <property type="entry name" value="Asp_carbamoyltransf_Asp/Orn-bd"/>
</dbReference>
<evidence type="ECO:0000259" key="8">
    <source>
        <dbReference type="Pfam" id="PF02729"/>
    </source>
</evidence>
<feature type="binding site" evidence="5">
    <location>
        <begin position="150"/>
        <end position="153"/>
    </location>
    <ligand>
        <name>carbamoyl phosphate</name>
        <dbReference type="ChEBI" id="CHEBI:58228"/>
    </ligand>
</feature>
<name>M0J4L8_HALMT</name>
<organism evidence="9 10">
    <name type="scientific">Haloferax mediterranei (strain ATCC 33500 / DSM 1411 / JCM 8866 / NBRC 14739 / NCIMB 2177 / R-4)</name>
    <name type="common">Halobacterium mediterranei</name>
    <dbReference type="NCBI Taxonomy" id="523841"/>
    <lineage>
        <taxon>Archaea</taxon>
        <taxon>Methanobacteriati</taxon>
        <taxon>Methanobacteriota</taxon>
        <taxon>Stenosarchaea group</taxon>
        <taxon>Halobacteria</taxon>
        <taxon>Halobacteriales</taxon>
        <taxon>Haloferacaceae</taxon>
        <taxon>Haloferax</taxon>
    </lineage>
</organism>
<dbReference type="InterPro" id="IPR036901">
    <property type="entry name" value="Asp/Orn_carbamoylTrfase_sf"/>
</dbReference>
<dbReference type="NCBIfam" id="NF001986">
    <property type="entry name" value="PRK00779.1"/>
    <property type="match status" value="1"/>
</dbReference>
<evidence type="ECO:0000313" key="10">
    <source>
        <dbReference type="Proteomes" id="UP000011603"/>
    </source>
</evidence>
<evidence type="ECO:0000256" key="2">
    <source>
        <dbReference type="ARBA" id="ARBA00013007"/>
    </source>
</evidence>
<dbReference type="Proteomes" id="UP000011603">
    <property type="component" value="Unassembled WGS sequence"/>
</dbReference>
<dbReference type="FunFam" id="3.40.50.1370:FF:000008">
    <property type="entry name" value="Ornithine carbamoyltransferase"/>
    <property type="match status" value="1"/>
</dbReference>
<feature type="binding site" evidence="5">
    <location>
        <position position="99"/>
    </location>
    <ligand>
        <name>carbamoyl phosphate</name>
        <dbReference type="ChEBI" id="CHEBI:58228"/>
    </ligand>
</feature>
<dbReference type="PANTHER" id="PTHR45753:SF3">
    <property type="entry name" value="ORNITHINE TRANSCARBAMYLASE, MITOCHONDRIAL"/>
    <property type="match status" value="1"/>
</dbReference>
<dbReference type="Pfam" id="PF00185">
    <property type="entry name" value="OTCace"/>
    <property type="match status" value="1"/>
</dbReference>
<dbReference type="GO" id="GO:0004585">
    <property type="term" value="F:ornithine carbamoyltransferase activity"/>
    <property type="evidence" value="ECO:0007669"/>
    <property type="project" value="UniProtKB-UniRule"/>
</dbReference>
<dbReference type="PANTHER" id="PTHR45753">
    <property type="entry name" value="ORNITHINE CARBAMOYLTRANSFERASE, MITOCHONDRIAL"/>
    <property type="match status" value="1"/>
</dbReference>
<comment type="similarity">
    <text evidence="1 5">Belongs to the aspartate/ornithine carbamoyltransferase superfamily. OTCase family.</text>
</comment>
<dbReference type="UniPathway" id="UPA00068">
    <property type="reaction ID" value="UER00112"/>
</dbReference>
<comment type="pathway">
    <text evidence="5">Amino-acid biosynthesis; L-arginine biosynthesis; L-arginine from L-ornithine and carbamoyl phosphate: step 1/3.</text>
</comment>
<feature type="binding site" evidence="5">
    <location>
        <begin position="245"/>
        <end position="246"/>
    </location>
    <ligand>
        <name>L-ornithine</name>
        <dbReference type="ChEBI" id="CHEBI:46911"/>
    </ligand>
</feature>
<feature type="binding site" evidence="5">
    <location>
        <begin position="72"/>
        <end position="75"/>
    </location>
    <ligand>
        <name>carbamoyl phosphate</name>
        <dbReference type="ChEBI" id="CHEBI:58228"/>
    </ligand>
</feature>
<sequence length="321" mass="34601">MSASASGTTESQYRHGDTTHKTMLETTHFIDIDDISASELDRVLTRAAAIKAGDDETRLPRATLAMLFEKPSTRTRVSFETGMTQLGGHALFLGPEDIQLGHGEPLSDTARVLGRYGDAIMARLFDHDDLLEIAKHSSAPVINGLTDDAHPCQTLADLLTIREHVGSFEEVQAAWIGDGNNVGQSFVLGCAMAGVDLTVATPPGYAIDDEVLDKADELGSAPTVTTDPEAAIDGVDVVYTDVWISMGQEGQRHEKLQAFEGFQLNEGLLSGTDAKVMHCLPAHRGEEITGDVLEGEQSLVWEQAENRLHAQKGLIVELLDA</sequence>
<keyword evidence="3 5" id="KW-0808">Transferase</keyword>
<evidence type="ECO:0000256" key="3">
    <source>
        <dbReference type="ARBA" id="ARBA00022679"/>
    </source>
</evidence>
<keyword evidence="5" id="KW-0055">Arginine biosynthesis</keyword>
<feature type="binding site" evidence="5">
    <location>
        <position position="123"/>
    </location>
    <ligand>
        <name>carbamoyl phosphate</name>
        <dbReference type="ChEBI" id="CHEBI:58228"/>
    </ligand>
</feature>
<comment type="caution">
    <text evidence="9">The sequence shown here is derived from an EMBL/GenBank/DDBJ whole genome shotgun (WGS) entry which is preliminary data.</text>
</comment>
<feature type="domain" description="Aspartate/ornithine carbamoyltransferase carbamoyl-P binding" evidence="8">
    <location>
        <begin position="28"/>
        <end position="163"/>
    </location>
</feature>
<dbReference type="InterPro" id="IPR002292">
    <property type="entry name" value="Orn/put_carbamltrans"/>
</dbReference>
<dbReference type="GO" id="GO:0042450">
    <property type="term" value="P:L-arginine biosynthetic process via ornithine"/>
    <property type="evidence" value="ECO:0007669"/>
    <property type="project" value="UniProtKB-UniRule"/>
</dbReference>
<dbReference type="EMBL" id="AOLO01000007">
    <property type="protein sequence ID" value="EMA02944.1"/>
    <property type="molecule type" value="Genomic_DNA"/>
</dbReference>
<dbReference type="Pfam" id="PF02729">
    <property type="entry name" value="OTCace_N"/>
    <property type="match status" value="1"/>
</dbReference>
<dbReference type="PRINTS" id="PR00102">
    <property type="entry name" value="OTCASE"/>
</dbReference>
<feature type="binding site" evidence="5">
    <location>
        <position position="241"/>
    </location>
    <ligand>
        <name>L-ornithine</name>
        <dbReference type="ChEBI" id="CHEBI:46911"/>
    </ligand>
</feature>
<feature type="region of interest" description="Disordered" evidence="6">
    <location>
        <begin position="1"/>
        <end position="20"/>
    </location>
</feature>
<gene>
    <name evidence="5" type="primary">argF</name>
    <name evidence="9" type="ORF">C439_10185</name>
</gene>
<dbReference type="HAMAP" id="MF_01109">
    <property type="entry name" value="OTCase"/>
    <property type="match status" value="1"/>
</dbReference>
<feature type="binding site" evidence="5">
    <location>
        <position position="181"/>
    </location>
    <ligand>
        <name>L-ornithine</name>
        <dbReference type="ChEBI" id="CHEBI:46911"/>
    </ligand>
</feature>
<reference evidence="9 10" key="1">
    <citation type="journal article" date="2014" name="PLoS Genet.">
        <title>Phylogenetically driven sequencing of extremely halophilic archaea reveals strategies for static and dynamic osmo-response.</title>
        <authorList>
            <person name="Becker E.A."/>
            <person name="Seitzer P.M."/>
            <person name="Tritt A."/>
            <person name="Larsen D."/>
            <person name="Krusor M."/>
            <person name="Yao A.I."/>
            <person name="Wu D."/>
            <person name="Madern D."/>
            <person name="Eisen J.A."/>
            <person name="Darling A.E."/>
            <person name="Facciotti M.T."/>
        </authorList>
    </citation>
    <scope>NUCLEOTIDE SEQUENCE [LARGE SCALE GENOMIC DNA]</scope>
    <source>
        <strain evidence="10">ATCC 33500 / DSM 1411 / JCM 8866 / NBRC 14739 / NCIMB 2177 / R-4</strain>
    </source>
</reference>
<evidence type="ECO:0000256" key="4">
    <source>
        <dbReference type="ARBA" id="ARBA00048772"/>
    </source>
</evidence>
<dbReference type="GO" id="GO:0019240">
    <property type="term" value="P:citrulline biosynthetic process"/>
    <property type="evidence" value="ECO:0007669"/>
    <property type="project" value="TreeGrafter"/>
</dbReference>
<evidence type="ECO:0000259" key="7">
    <source>
        <dbReference type="Pfam" id="PF00185"/>
    </source>
</evidence>
<feature type="binding site" evidence="5">
    <location>
        <position position="307"/>
    </location>
    <ligand>
        <name>carbamoyl phosphate</name>
        <dbReference type="ChEBI" id="CHEBI:58228"/>
    </ligand>
</feature>
<keyword evidence="10" id="KW-1185">Reference proteome</keyword>
<evidence type="ECO:0000313" key="9">
    <source>
        <dbReference type="EMBL" id="EMA02944.1"/>
    </source>
</evidence>
<dbReference type="PROSITE" id="PS00097">
    <property type="entry name" value="CARBAMOYLTRANSFERASE"/>
    <property type="match status" value="1"/>
</dbReference>
<protein>
    <recommendedName>
        <fullName evidence="2 5">Ornithine carbamoyltransferase</fullName>
        <shortName evidence="5">OTCase</shortName>
        <ecNumber evidence="2 5">2.1.3.3</ecNumber>
    </recommendedName>
</protein>
<dbReference type="InterPro" id="IPR006130">
    <property type="entry name" value="Asp/Orn_carbamoylTrfase"/>
</dbReference>
<dbReference type="SUPFAM" id="SSF53671">
    <property type="entry name" value="Aspartate/ornithine carbamoyltransferase"/>
    <property type="match status" value="1"/>
</dbReference>
<comment type="subcellular location">
    <subcellularLocation>
        <location evidence="5">Cytoplasm</location>
    </subcellularLocation>
</comment>
<evidence type="ECO:0000256" key="6">
    <source>
        <dbReference type="SAM" id="MobiDB-lite"/>
    </source>
</evidence>
<comment type="catalytic activity">
    <reaction evidence="4 5">
        <text>carbamoyl phosphate + L-ornithine = L-citrulline + phosphate + H(+)</text>
        <dbReference type="Rhea" id="RHEA:19513"/>
        <dbReference type="ChEBI" id="CHEBI:15378"/>
        <dbReference type="ChEBI" id="CHEBI:43474"/>
        <dbReference type="ChEBI" id="CHEBI:46911"/>
        <dbReference type="ChEBI" id="CHEBI:57743"/>
        <dbReference type="ChEBI" id="CHEBI:58228"/>
        <dbReference type="EC" id="2.1.3.3"/>
    </reaction>
</comment>
<feature type="binding site" evidence="5">
    <location>
        <begin position="279"/>
        <end position="280"/>
    </location>
    <ligand>
        <name>carbamoyl phosphate</name>
        <dbReference type="ChEBI" id="CHEBI:58228"/>
    </ligand>
</feature>
<proteinExistence type="inferred from homology"/>
<dbReference type="InterPro" id="IPR006132">
    <property type="entry name" value="Asp/Orn_carbamoyltranf_P-bd"/>
</dbReference>
<dbReference type="GO" id="GO:0005737">
    <property type="term" value="C:cytoplasm"/>
    <property type="evidence" value="ECO:0007669"/>
    <property type="project" value="UniProtKB-SubCell"/>
</dbReference>
<feature type="domain" description="Aspartate/ornithine carbamoyltransferase Asp/Orn-binding" evidence="7">
    <location>
        <begin position="170"/>
        <end position="316"/>
    </location>
</feature>
<dbReference type="InterPro" id="IPR024904">
    <property type="entry name" value="OTCase_ArgI"/>
</dbReference>
<dbReference type="PaxDb" id="523841-HFX_0041"/>
<dbReference type="Gene3D" id="3.40.50.1370">
    <property type="entry name" value="Aspartate/ornithine carbamoyltransferase"/>
    <property type="match status" value="2"/>
</dbReference>
<keyword evidence="5" id="KW-0028">Amino-acid biosynthesis</keyword>
<dbReference type="PRINTS" id="PR00100">
    <property type="entry name" value="AOTCASE"/>
</dbReference>
<keyword evidence="5" id="KW-0963">Cytoplasm</keyword>